<name>A0A5M3YR38_ASPTE</name>
<keyword evidence="2" id="KW-0472">Membrane</keyword>
<organism evidence="3 4">
    <name type="scientific">Aspergillus terreus</name>
    <dbReference type="NCBI Taxonomy" id="33178"/>
    <lineage>
        <taxon>Eukaryota</taxon>
        <taxon>Fungi</taxon>
        <taxon>Dikarya</taxon>
        <taxon>Ascomycota</taxon>
        <taxon>Pezizomycotina</taxon>
        <taxon>Eurotiomycetes</taxon>
        <taxon>Eurotiomycetidae</taxon>
        <taxon>Eurotiales</taxon>
        <taxon>Aspergillaceae</taxon>
        <taxon>Aspergillus</taxon>
        <taxon>Aspergillus subgen. Circumdati</taxon>
    </lineage>
</organism>
<comment type="caution">
    <text evidence="3">The sequence shown here is derived from an EMBL/GenBank/DDBJ whole genome shotgun (WGS) entry which is preliminary data.</text>
</comment>
<evidence type="ECO:0000313" key="4">
    <source>
        <dbReference type="Proteomes" id="UP000452235"/>
    </source>
</evidence>
<sequence length="243" mass="27695">MDSPNSASSSNLYPIIPVYVYTSLEILLSVSLFTLTRAPLDISIPDVAAYADVGIGLALVLFLLMKRWPFLENSDDFKPSGEFICKEEFLEQHEENMEHTAVGDDTRNDEDIASDEAERNPDRESVKHDHDETHQERQEEMEEERSEEHQNKNKAVSHAVDVDDDDLTLRQNDLPVWPSITPDPHAGRKPKKVRSAWHPGFENESHEYIKERRTSGIVQVELEPSSVPPPWELGNASARSRLR</sequence>
<proteinExistence type="predicted"/>
<dbReference type="AlphaFoldDB" id="A0A5M3YR38"/>
<accession>A0A5M3YR38</accession>
<keyword evidence="4" id="KW-1185">Reference proteome</keyword>
<gene>
    <name evidence="3" type="ORF">ATEIFO6365_0003025300</name>
</gene>
<dbReference type="EMBL" id="BLJY01000003">
    <property type="protein sequence ID" value="GFF14200.1"/>
    <property type="molecule type" value="Genomic_DNA"/>
</dbReference>
<feature type="transmembrane region" description="Helical" evidence="2">
    <location>
        <begin position="47"/>
        <end position="65"/>
    </location>
</feature>
<feature type="compositionally biased region" description="Basic and acidic residues" evidence="1">
    <location>
        <begin position="114"/>
        <end position="138"/>
    </location>
</feature>
<feature type="transmembrane region" description="Helical" evidence="2">
    <location>
        <begin position="12"/>
        <end position="35"/>
    </location>
</feature>
<dbReference type="OrthoDB" id="4504272at2759"/>
<dbReference type="VEuPathDB" id="FungiDB:ATEG_00252"/>
<dbReference type="Proteomes" id="UP000452235">
    <property type="component" value="Unassembled WGS sequence"/>
</dbReference>
<protein>
    <submittedName>
        <fullName evidence="3">Uncharacterized protein</fullName>
    </submittedName>
</protein>
<feature type="region of interest" description="Disordered" evidence="1">
    <location>
        <begin position="114"/>
        <end position="199"/>
    </location>
</feature>
<evidence type="ECO:0000256" key="1">
    <source>
        <dbReference type="SAM" id="MobiDB-lite"/>
    </source>
</evidence>
<keyword evidence="2" id="KW-1133">Transmembrane helix</keyword>
<evidence type="ECO:0000256" key="2">
    <source>
        <dbReference type="SAM" id="Phobius"/>
    </source>
</evidence>
<reference evidence="3 4" key="1">
    <citation type="submission" date="2020-01" db="EMBL/GenBank/DDBJ databases">
        <title>Aspergillus terreus IFO 6365 whole genome shotgun sequence.</title>
        <authorList>
            <person name="Kanamasa S."/>
            <person name="Takahashi H."/>
        </authorList>
    </citation>
    <scope>NUCLEOTIDE SEQUENCE [LARGE SCALE GENOMIC DNA]</scope>
    <source>
        <strain evidence="3 4">IFO 6365</strain>
    </source>
</reference>
<evidence type="ECO:0000313" key="3">
    <source>
        <dbReference type="EMBL" id="GFF14200.1"/>
    </source>
</evidence>
<keyword evidence="2" id="KW-0812">Transmembrane</keyword>